<sequence length="470" mass="52791">MSARVVVVGAGPTGLGAAYRMQELGHQDWKVYERNSFVGGLASSRTDGAGYTYDIGGHVMFSHYEYFDRLVDRLLGDDYSSLMRESWIWMRGRWIPYPLQNNIRHLPPEVLLECLEGLVAVQNRDPGLAANFGEWVDSLFGEGIARHFMRPYNFKVWAHPLEMMSKSWMSERVSLVDLNRVLANVVMERDELSWGPNNTFKYPLYGGTGGLYSRFLPFVRDHLELEREVVEIDPVAKRLRLSDGGEDTYDALVTAMPIPELLRKLRPVPQQLLEEAGGLHHSNGLVVGVGVARPAGTSKCWTYFPEADAPFYRVTFLSNYSPKIAPEGHTLLLTETSSSIYKPEDRAGIVDRVVEGLLATRLLETADLDRIVTTYTEEVPYFYPVPTLTRDRALASIQPFLMKHDIYSRGRFGAWLYEASNMDHSVMQGVEVVNRLLLGEAENTWQAPREATPTVRVPAAAGGLTEAAEG</sequence>
<keyword evidence="3" id="KW-1185">Reference proteome</keyword>
<evidence type="ECO:0000259" key="1">
    <source>
        <dbReference type="Pfam" id="PF01593"/>
    </source>
</evidence>
<dbReference type="AlphaFoldDB" id="A0A934NA35"/>
<proteinExistence type="predicted"/>
<evidence type="ECO:0000313" key="2">
    <source>
        <dbReference type="EMBL" id="MBJ7599628.1"/>
    </source>
</evidence>
<reference evidence="2" key="1">
    <citation type="submission" date="2020-10" db="EMBL/GenBank/DDBJ databases">
        <title>Ca. Dormibacterota MAGs.</title>
        <authorList>
            <person name="Montgomery K."/>
        </authorList>
    </citation>
    <scope>NUCLEOTIDE SEQUENCE [LARGE SCALE GENOMIC DNA]</scope>
    <source>
        <strain evidence="2">SC8812_S17_10</strain>
    </source>
</reference>
<dbReference type="PRINTS" id="PR00419">
    <property type="entry name" value="ADXRDTASE"/>
</dbReference>
<comment type="caution">
    <text evidence="2">The sequence shown here is derived from an EMBL/GenBank/DDBJ whole genome shotgun (WGS) entry which is preliminary data.</text>
</comment>
<dbReference type="InterPro" id="IPR002937">
    <property type="entry name" value="Amino_oxidase"/>
</dbReference>
<name>A0A934NA35_9BACT</name>
<dbReference type="Proteomes" id="UP000612893">
    <property type="component" value="Unassembled WGS sequence"/>
</dbReference>
<dbReference type="EMBL" id="JAEKNR010000164">
    <property type="protein sequence ID" value="MBJ7599628.1"/>
    <property type="molecule type" value="Genomic_DNA"/>
</dbReference>
<feature type="domain" description="Amine oxidase" evidence="1">
    <location>
        <begin position="13"/>
        <end position="359"/>
    </location>
</feature>
<dbReference type="Pfam" id="PF01593">
    <property type="entry name" value="Amino_oxidase"/>
    <property type="match status" value="1"/>
</dbReference>
<protein>
    <submittedName>
        <fullName evidence="2">FAD-dependent oxidoreductase</fullName>
    </submittedName>
</protein>
<dbReference type="InterPro" id="IPR036188">
    <property type="entry name" value="FAD/NAD-bd_sf"/>
</dbReference>
<dbReference type="SUPFAM" id="SSF51905">
    <property type="entry name" value="FAD/NAD(P)-binding domain"/>
    <property type="match status" value="1"/>
</dbReference>
<dbReference type="Gene3D" id="3.50.50.60">
    <property type="entry name" value="FAD/NAD(P)-binding domain"/>
    <property type="match status" value="1"/>
</dbReference>
<dbReference type="PANTHER" id="PTHR43734">
    <property type="entry name" value="PHYTOENE DESATURASE"/>
    <property type="match status" value="1"/>
</dbReference>
<gene>
    <name evidence="2" type="ORF">JF922_16310</name>
</gene>
<dbReference type="RefSeq" id="WP_338203186.1">
    <property type="nucleotide sequence ID" value="NZ_JAEKNR010000164.1"/>
</dbReference>
<evidence type="ECO:0000313" key="3">
    <source>
        <dbReference type="Proteomes" id="UP000612893"/>
    </source>
</evidence>
<dbReference type="PANTHER" id="PTHR43734:SF4">
    <property type="entry name" value="AMINE OXIDASE DOMAIN-CONTAINING PROTEIN"/>
    <property type="match status" value="1"/>
</dbReference>
<accession>A0A934NA35</accession>
<organism evidence="2 3">
    <name type="scientific">Candidatus Nephthysia bennettiae</name>
    <dbReference type="NCBI Taxonomy" id="3127016"/>
    <lineage>
        <taxon>Bacteria</taxon>
        <taxon>Bacillati</taxon>
        <taxon>Candidatus Dormiibacterota</taxon>
        <taxon>Candidatus Dormibacteria</taxon>
        <taxon>Candidatus Dormibacterales</taxon>
        <taxon>Candidatus Dormibacteraceae</taxon>
        <taxon>Candidatus Nephthysia</taxon>
    </lineage>
</organism>